<keyword evidence="3" id="KW-1185">Reference proteome</keyword>
<evidence type="ECO:0000313" key="3">
    <source>
        <dbReference type="Proteomes" id="UP000247409"/>
    </source>
</evidence>
<dbReference type="Proteomes" id="UP000247409">
    <property type="component" value="Unassembled WGS sequence"/>
</dbReference>
<dbReference type="InterPro" id="IPR038801">
    <property type="entry name" value="TAF1C"/>
</dbReference>
<comment type="caution">
    <text evidence="2">The sequence shown here is derived from an EMBL/GenBank/DDBJ whole genome shotgun (WGS) entry which is preliminary data.</text>
</comment>
<dbReference type="PANTHER" id="PTHR15319:SF1">
    <property type="entry name" value="TATA BOX-BINDING PROTEIN-ASSOCIATED FACTOR RNA POLYMERASE I SUBUNIT C"/>
    <property type="match status" value="1"/>
</dbReference>
<organism evidence="2 3">
    <name type="scientific">Gracilariopsis chorda</name>
    <dbReference type="NCBI Taxonomy" id="448386"/>
    <lineage>
        <taxon>Eukaryota</taxon>
        <taxon>Rhodophyta</taxon>
        <taxon>Florideophyceae</taxon>
        <taxon>Rhodymeniophycidae</taxon>
        <taxon>Gracilariales</taxon>
        <taxon>Gracilariaceae</taxon>
        <taxon>Gracilariopsis</taxon>
    </lineage>
</organism>
<dbReference type="GO" id="GO:0001164">
    <property type="term" value="F:RNA polymerase I core promoter sequence-specific DNA binding"/>
    <property type="evidence" value="ECO:0007669"/>
    <property type="project" value="TreeGrafter"/>
</dbReference>
<reference evidence="2 3" key="1">
    <citation type="journal article" date="2018" name="Mol. Biol. Evol.">
        <title>Analysis of the draft genome of the red seaweed Gracilariopsis chorda provides insights into genome size evolution in Rhodophyta.</title>
        <authorList>
            <person name="Lee J."/>
            <person name="Yang E.C."/>
            <person name="Graf L."/>
            <person name="Yang J.H."/>
            <person name="Qiu H."/>
            <person name="Zel Zion U."/>
            <person name="Chan C.X."/>
            <person name="Stephens T.G."/>
            <person name="Weber A.P.M."/>
            <person name="Boo G.H."/>
            <person name="Boo S.M."/>
            <person name="Kim K.M."/>
            <person name="Shin Y."/>
            <person name="Jung M."/>
            <person name="Lee S.J."/>
            <person name="Yim H.S."/>
            <person name="Lee J.H."/>
            <person name="Bhattacharya D."/>
            <person name="Yoon H.S."/>
        </authorList>
    </citation>
    <scope>NUCLEOTIDE SEQUENCE [LARGE SCALE GENOMIC DNA]</scope>
    <source>
        <strain evidence="2 3">SKKU-2015</strain>
        <tissue evidence="2">Whole body</tissue>
    </source>
</reference>
<sequence>MSLHNTLNLPSFSINGLSSLNTRPFLAVHRDCYDAFPRLCPSQLEAEQLLPPFSVRENRYPVHSTRRGRKTLLYEQVYNKIHYRAKTSSTQVLDPSTQQQTEATDFDMHALIQRLEHSSDASRQLQDETWNLSITESVPPLCTTVPFRSDDFLHLQDVQSNESSISQTCEDWHHQRPGNPITLAAMGERKAVIFSPTGFLDSVTVAEISIQETDGILSHSFKPLTTSLRTPDFLLFDENPIIDITASRLPSHTFEKGTLLATTANALSFATFEEEALKWNLQYDLSRVAATAFNPIFPEEFAVVCEDGLFAGTAQILHNALLHHKTDQFFADIQPVSPSARFRQVHYGAHPRTLLLANPRGIRRHDLRSPNPNNFVDVVLDVEHHFGVSGKHTEIASFQPLLQSSAFHIVLATNRALLYVDLRMPHAPLLDWSLSLPSPVDHLAVCETAETGQNYDVIALSSKKHCYLEMFHGVRLRNDETFGYHGCQSEKEWRPPMPRCEVLWSDMPLAHLQQLHLPSPTSGLVLLPLETGSKVSLVQWSATEGLIAQLINIEMFQDTERHFEKPSEVAPRHFDSSVLAWKHQQRLTEIGEHETPRIVKNSVLEQLPGSLLLNRLRLMFFKDALDLRERICRTDEDELGYDGVQTRVPRPFLSDISFVLQFRANLAEEPPQEHSPKFKKMKTEGQRISYGPCLDSDTHSDRTTSNYSSELSDPGMGNIFNAIGGGMMIAEVARHARSGMAHNSTPLGVAGLEETLRFAPLVYTSPVEWHSTCLELHDDCHGRVDSNEEMPDWVTQTVYCVSEVEQGQTSRSSQIPEGSEYGRLLSRMESFFFA</sequence>
<accession>A0A2V3IRG3</accession>
<evidence type="ECO:0000313" key="2">
    <source>
        <dbReference type="EMBL" id="PXF44694.1"/>
    </source>
</evidence>
<gene>
    <name evidence="2" type="ORF">BWQ96_05551</name>
</gene>
<dbReference type="PANTHER" id="PTHR15319">
    <property type="entry name" value="TATA BOX-BINDING PROTEIN ASSOCIATED FACTOR RNA POLYMERASE I SUBUNIT C"/>
    <property type="match status" value="1"/>
</dbReference>
<dbReference type="OrthoDB" id="2382881at2759"/>
<feature type="region of interest" description="Disordered" evidence="1">
    <location>
        <begin position="690"/>
        <end position="710"/>
    </location>
</feature>
<dbReference type="EMBL" id="NBIV01000083">
    <property type="protein sequence ID" value="PXF44694.1"/>
    <property type="molecule type" value="Genomic_DNA"/>
</dbReference>
<dbReference type="AlphaFoldDB" id="A0A2V3IRG3"/>
<protein>
    <submittedName>
        <fullName evidence="2">Uncharacterized protein</fullName>
    </submittedName>
</protein>
<proteinExistence type="predicted"/>
<dbReference type="GO" id="GO:0001650">
    <property type="term" value="C:fibrillar center"/>
    <property type="evidence" value="ECO:0007669"/>
    <property type="project" value="TreeGrafter"/>
</dbReference>
<evidence type="ECO:0000256" key="1">
    <source>
        <dbReference type="SAM" id="MobiDB-lite"/>
    </source>
</evidence>
<name>A0A2V3IRG3_9FLOR</name>